<keyword evidence="9" id="KW-1185">Reference proteome</keyword>
<gene>
    <name evidence="8" type="ORF">HPT29_021955</name>
</gene>
<dbReference type="PRINTS" id="PR00313">
    <property type="entry name" value="CABNDNGRPT"/>
</dbReference>
<dbReference type="PANTHER" id="PTHR19328:SF75">
    <property type="entry name" value="ALDOSE SUGAR DEHYDROGENASE YLII"/>
    <property type="match status" value="1"/>
</dbReference>
<dbReference type="InterPro" id="IPR011042">
    <property type="entry name" value="6-blade_b-propeller_TolB-like"/>
</dbReference>
<evidence type="ECO:0000259" key="7">
    <source>
        <dbReference type="Pfam" id="PF08548"/>
    </source>
</evidence>
<comment type="cofactor">
    <cofactor evidence="1">
        <name>Ca(2+)</name>
        <dbReference type="ChEBI" id="CHEBI:29108"/>
    </cofactor>
</comment>
<dbReference type="Pfam" id="PF00353">
    <property type="entry name" value="HemolysinCabind"/>
    <property type="match status" value="3"/>
</dbReference>
<feature type="domain" description="Peptidase M10 serralysin C-terminal" evidence="7">
    <location>
        <begin position="513"/>
        <end position="647"/>
    </location>
</feature>
<proteinExistence type="predicted"/>
<evidence type="ECO:0000256" key="5">
    <source>
        <dbReference type="SAM" id="MobiDB-lite"/>
    </source>
</evidence>
<evidence type="ECO:0000256" key="3">
    <source>
        <dbReference type="ARBA" id="ARBA00022525"/>
    </source>
</evidence>
<dbReference type="PANTHER" id="PTHR19328">
    <property type="entry name" value="HEDGEHOG-INTERACTING PROTEIN"/>
    <property type="match status" value="1"/>
</dbReference>
<evidence type="ECO:0000256" key="4">
    <source>
        <dbReference type="ARBA" id="ARBA00022737"/>
    </source>
</evidence>
<comment type="subcellular location">
    <subcellularLocation>
        <location evidence="2">Secreted</location>
    </subcellularLocation>
</comment>
<dbReference type="InterPro" id="IPR013858">
    <property type="entry name" value="Peptidase_M10B_C"/>
</dbReference>
<dbReference type="InterPro" id="IPR011041">
    <property type="entry name" value="Quinoprot_gluc/sorb_DH_b-prop"/>
</dbReference>
<dbReference type="InterPro" id="IPR012938">
    <property type="entry name" value="Glc/Sorbosone_DH"/>
</dbReference>
<evidence type="ECO:0000313" key="8">
    <source>
        <dbReference type="EMBL" id="UVF19090.1"/>
    </source>
</evidence>
<dbReference type="SUPFAM" id="SSF50952">
    <property type="entry name" value="Soluble quinoprotein glucose dehydrogenase"/>
    <property type="match status" value="1"/>
</dbReference>
<evidence type="ECO:0000256" key="2">
    <source>
        <dbReference type="ARBA" id="ARBA00004613"/>
    </source>
</evidence>
<reference evidence="8" key="1">
    <citation type="submission" date="2022-08" db="EMBL/GenBank/DDBJ databases">
        <title>Microvirga terrae sp. nov., isolated from soil.</title>
        <authorList>
            <person name="Kim K.H."/>
            <person name="Seo Y.L."/>
            <person name="Kim J.M."/>
            <person name="Lee J.K."/>
            <person name="Han D.M."/>
            <person name="Jeon C.O."/>
        </authorList>
    </citation>
    <scope>NUCLEOTIDE SEQUENCE</scope>
    <source>
        <strain evidence="8">R24</strain>
    </source>
</reference>
<dbReference type="EMBL" id="CP102845">
    <property type="protein sequence ID" value="UVF19090.1"/>
    <property type="molecule type" value="Genomic_DNA"/>
</dbReference>
<feature type="domain" description="Glucose/Sorbosone dehydrogenase" evidence="6">
    <location>
        <begin position="44"/>
        <end position="341"/>
    </location>
</feature>
<dbReference type="InterPro" id="IPR018511">
    <property type="entry name" value="Hemolysin-typ_Ca-bd_CS"/>
</dbReference>
<feature type="region of interest" description="Disordered" evidence="5">
    <location>
        <begin position="497"/>
        <end position="527"/>
    </location>
</feature>
<dbReference type="InterPro" id="IPR011049">
    <property type="entry name" value="Serralysin-like_metalloprot_C"/>
</dbReference>
<evidence type="ECO:0000259" key="6">
    <source>
        <dbReference type="Pfam" id="PF07995"/>
    </source>
</evidence>
<dbReference type="Gene3D" id="2.120.10.30">
    <property type="entry name" value="TolB, C-terminal domain"/>
    <property type="match status" value="1"/>
</dbReference>
<sequence>MAVRIGSQAEDRLSGTKAADTIYGYDPNARTPPTVAATMIVSGLDNPLYLTAAPGDSRHLFILEKRGLVKVHDTGTGQTLGGPFLDVSTQVATAGEQGLLGLAFAPDFATSRRFYVYLSTTAGDVEIREYRTQASNPLVADAGSMRLIDRIDYPSSTNHRGGWIGFGPDGYLYVATGDGANGANAQSIGNQLGKILRLDVKADAFPSDPARNYALPPDNPASIEGIAGSAAGTGIYAAGLRNPWRVSFDRLTGEMMIGDVGQSTTEEIDLGRAGANYGWSATEGPFDPRAFPNFTNPIHAYGRDLGVAVTGGYVYRGPEPDFQGIYFFSDFGTSGIWTLQRASGSWSFKDLTGQVAVGGGPIGSVSSLGEDGAGNLYLVDYGGKIFRLDLRSGTGPDIRADAADVLSGGGGNDRIFGGGGNDSLYGGAGNDTLRGGPGADLLSGGSGVDYVDYRDSSGPVRIDLARKTQAGGDAAGDRLVGIQGALGSAFNDALRGSGSHDTLRGGAGDDSISGNAGNDRLYGDAGQDTLVGGPGKDWMSGGPGADVFRWRSAGSAGPDLNSADVVRDFSHGAHDRLDLAAIDANSLRGGNQAFAFIGRADFTAAGQVRYEVSGSETRVLLNTDADHDAEGIIRLMAIRSLKAGDFLL</sequence>
<evidence type="ECO:0000256" key="1">
    <source>
        <dbReference type="ARBA" id="ARBA00001913"/>
    </source>
</evidence>
<evidence type="ECO:0000313" key="9">
    <source>
        <dbReference type="Proteomes" id="UP001017257"/>
    </source>
</evidence>
<dbReference type="RefSeq" id="WP_173948060.1">
    <property type="nucleotide sequence ID" value="NZ_CP102845.1"/>
</dbReference>
<dbReference type="Pfam" id="PF07995">
    <property type="entry name" value="GSDH"/>
    <property type="match status" value="1"/>
</dbReference>
<dbReference type="PROSITE" id="PS00330">
    <property type="entry name" value="HEMOLYSIN_CALCIUM"/>
    <property type="match status" value="4"/>
</dbReference>
<keyword evidence="3" id="KW-0964">Secreted</keyword>
<protein>
    <submittedName>
        <fullName evidence="8">PQQ-dependent sugar dehydrogenase</fullName>
    </submittedName>
</protein>
<dbReference type="Proteomes" id="UP001017257">
    <property type="component" value="Chromosome"/>
</dbReference>
<name>A0ABY5RPC3_9HYPH</name>
<dbReference type="InterPro" id="IPR001343">
    <property type="entry name" value="Hemolysn_Ca-bd"/>
</dbReference>
<dbReference type="Gene3D" id="2.150.10.10">
    <property type="entry name" value="Serralysin-like metalloprotease, C-terminal"/>
    <property type="match status" value="1"/>
</dbReference>
<dbReference type="Pfam" id="PF08548">
    <property type="entry name" value="Peptidase_M10_C"/>
    <property type="match status" value="1"/>
</dbReference>
<dbReference type="SUPFAM" id="SSF51120">
    <property type="entry name" value="beta-Roll"/>
    <property type="match status" value="2"/>
</dbReference>
<organism evidence="8 9">
    <name type="scientific">Microvirga terrae</name>
    <dbReference type="NCBI Taxonomy" id="2740529"/>
    <lineage>
        <taxon>Bacteria</taxon>
        <taxon>Pseudomonadati</taxon>
        <taxon>Pseudomonadota</taxon>
        <taxon>Alphaproteobacteria</taxon>
        <taxon>Hyphomicrobiales</taxon>
        <taxon>Methylobacteriaceae</taxon>
        <taxon>Microvirga</taxon>
    </lineage>
</organism>
<keyword evidence="4" id="KW-0677">Repeat</keyword>
<accession>A0ABY5RPC3</accession>